<evidence type="ECO:0000313" key="3">
    <source>
        <dbReference type="Proteomes" id="UP000831120"/>
    </source>
</evidence>
<evidence type="ECO:0000313" key="2">
    <source>
        <dbReference type="EMBL" id="BDG17790.1"/>
    </source>
</evidence>
<organism evidence="2 3">
    <name type="scientific">Thermus brockianus</name>
    <dbReference type="NCBI Taxonomy" id="56956"/>
    <lineage>
        <taxon>Bacteria</taxon>
        <taxon>Thermotogati</taxon>
        <taxon>Deinococcota</taxon>
        <taxon>Deinococci</taxon>
        <taxon>Thermales</taxon>
        <taxon>Thermaceae</taxon>
        <taxon>Thermus</taxon>
    </lineage>
</organism>
<accession>A0ABN6NLC0</accession>
<gene>
    <name evidence="2" type="ORF">TbrSNM41_25240</name>
</gene>
<geneLocation type="plasmid" evidence="2 3">
    <name>pTbrSNM4-1c</name>
</geneLocation>
<protein>
    <submittedName>
        <fullName evidence="2">Uncharacterized protein</fullName>
    </submittedName>
</protein>
<sequence>MRNAKLNYMDWSLISSVLMVVLTGLLVYVGWRQQAISRELKDIASRQEDIARRQAHIQE</sequence>
<keyword evidence="3" id="KW-1185">Reference proteome</keyword>
<keyword evidence="1" id="KW-1133">Transmembrane helix</keyword>
<proteinExistence type="predicted"/>
<evidence type="ECO:0000256" key="1">
    <source>
        <dbReference type="SAM" id="Phobius"/>
    </source>
</evidence>
<keyword evidence="1" id="KW-0472">Membrane</keyword>
<keyword evidence="1" id="KW-0812">Transmembrane</keyword>
<name>A0ABN6NLC0_THEBO</name>
<feature type="transmembrane region" description="Helical" evidence="1">
    <location>
        <begin position="12"/>
        <end position="31"/>
    </location>
</feature>
<reference evidence="2 3" key="1">
    <citation type="journal article" date="2022" name="Microbiol. Resour. Announc.">
        <title>Complete Genome Sequences of Thermus Strains Isolated from Senami Hot Spring in Japan.</title>
        <authorList>
            <person name="Miyazaki K."/>
        </authorList>
    </citation>
    <scope>NUCLEOTIDE SEQUENCE [LARGE SCALE GENOMIC DNA]</scope>
    <source>
        <strain evidence="2 3">SNM4-1</strain>
        <plasmid evidence="2 3">pTbrSNM4-1c</plasmid>
    </source>
</reference>
<dbReference type="Proteomes" id="UP000831120">
    <property type="component" value="Plasmid pTbrSNM4-1c"/>
</dbReference>
<dbReference type="EMBL" id="AP025595">
    <property type="protein sequence ID" value="BDG17790.1"/>
    <property type="molecule type" value="Genomic_DNA"/>
</dbReference>
<keyword evidence="2" id="KW-0614">Plasmid</keyword>